<dbReference type="GO" id="GO:0007165">
    <property type="term" value="P:signal transduction"/>
    <property type="evidence" value="ECO:0000318"/>
    <property type="project" value="GO_Central"/>
</dbReference>
<dbReference type="GO" id="GO:0019901">
    <property type="term" value="F:protein kinase binding"/>
    <property type="evidence" value="ECO:0000318"/>
    <property type="project" value="GO_Central"/>
</dbReference>
<comment type="similarity">
    <text evidence="1">Belongs to the 5'-AMP-activated protein kinase beta subunit family.</text>
</comment>
<feature type="compositionally biased region" description="Basic and acidic residues" evidence="2">
    <location>
        <begin position="296"/>
        <end position="306"/>
    </location>
</feature>
<dbReference type="EMBL" id="CP017623">
    <property type="protein sequence ID" value="AOW25880.1"/>
    <property type="molecule type" value="Genomic_DNA"/>
</dbReference>
<dbReference type="InterPro" id="IPR050827">
    <property type="entry name" value="CRP1_MDG1_kinase"/>
</dbReference>
<dbReference type="GO" id="GO:0031588">
    <property type="term" value="C:nucleotide-activated protein kinase complex"/>
    <property type="evidence" value="ECO:0000318"/>
    <property type="project" value="GO_Central"/>
</dbReference>
<evidence type="ECO:0000313" key="5">
    <source>
        <dbReference type="EMBL" id="AOW25880.1"/>
    </source>
</evidence>
<feature type="compositionally biased region" description="Basic and acidic residues" evidence="2">
    <location>
        <begin position="156"/>
        <end position="178"/>
    </location>
</feature>
<protein>
    <recommendedName>
        <fullName evidence="3">AMP-activated protein kinase glycogen-binding domain-containing protein</fullName>
    </recommendedName>
</protein>
<feature type="domain" description="AMP-activated protein kinase glycogen-binding" evidence="3">
    <location>
        <begin position="7"/>
        <end position="86"/>
    </location>
</feature>
<dbReference type="CDD" id="cd02859">
    <property type="entry name" value="E_set_AMPKbeta_like_N"/>
    <property type="match status" value="1"/>
</dbReference>
<reference evidence="5 6" key="1">
    <citation type="journal article" date="2004" name="Proc. Natl. Acad. Sci. U.S.A.">
        <title>The diploid genome sequence of Candida albicans.</title>
        <authorList>
            <person name="Jones T."/>
            <person name="Federspiel N.A."/>
            <person name="Chibana H."/>
            <person name="Dungan J."/>
            <person name="Kalman S."/>
            <person name="Magee B.B."/>
            <person name="Newport G."/>
            <person name="Thorstenson Y.R."/>
            <person name="Agabian N."/>
            <person name="Magee P.T."/>
            <person name="Davis R.W."/>
            <person name="Scherer S."/>
        </authorList>
    </citation>
    <scope>NUCLEOTIDE SEQUENCE [LARGE SCALE GENOMIC DNA]</scope>
    <source>
        <strain evidence="6">SC5314 / ATCC MYA-2876</strain>
    </source>
</reference>
<evidence type="ECO:0000256" key="1">
    <source>
        <dbReference type="ARBA" id="ARBA00010926"/>
    </source>
</evidence>
<dbReference type="RefSeq" id="XP_019330614.1">
    <property type="nucleotide sequence ID" value="XM_019475069.1"/>
</dbReference>
<dbReference type="STRING" id="237561.A0A1D8PCL8"/>
<dbReference type="Gene3D" id="2.60.40.10">
    <property type="entry name" value="Immunoglobulins"/>
    <property type="match status" value="1"/>
</dbReference>
<dbReference type="VEuPathDB" id="FungiDB:C1_01930W_A"/>
<dbReference type="eggNOG" id="KOG1616">
    <property type="taxonomic scope" value="Eukaryota"/>
</dbReference>
<feature type="compositionally biased region" description="Polar residues" evidence="2">
    <location>
        <begin position="332"/>
        <end position="351"/>
    </location>
</feature>
<feature type="compositionally biased region" description="Polar residues" evidence="2">
    <location>
        <begin position="218"/>
        <end position="231"/>
    </location>
</feature>
<gene>
    <name evidence="5" type="ordered locus">CAALFM_C101930WA</name>
    <name evidence="4" type="ordered locus">orf19.4530.1</name>
</gene>
<feature type="compositionally biased region" description="Basic and acidic residues" evidence="2">
    <location>
        <begin position="202"/>
        <end position="214"/>
    </location>
</feature>
<sequence>MTLYTYTIRWPLKDENIHSIQITGNFDNWSRSLPTIKSTKEYLQEIKLESRQDVVFKFIINDDQWIVNDQFKVTHDEHGNSNNIIYADELVEEVDKENKANTGATSESKDKENAPESSLSETTVALKPEAKSASKPIALKNDNDANDLPEPTIQKEQPKSTEQHESLEAIGIEDHESFVEPVVSSKSPSKSIITEDDIISDIDSHGDNVPKKSGDLPQPSSTQQTLNQVLTPSSSFAAVSSPPVSSDYEHLDTKHEDQETEYNTAANSGVSTDTQGNEIVSTFQENKPVKPVLLPHDSESTLERTGSETNTNNNNSPRIPGHYPSSPEHKSSSTASLQSGNNAGENDSQYTGKRESLISRLRNLFR</sequence>
<dbReference type="GO" id="GO:0005634">
    <property type="term" value="C:nucleus"/>
    <property type="evidence" value="ECO:0000318"/>
    <property type="project" value="GO_Central"/>
</dbReference>
<proteinExistence type="inferred from homology"/>
<evidence type="ECO:0000313" key="6">
    <source>
        <dbReference type="Proteomes" id="UP000000559"/>
    </source>
</evidence>
<accession>A0A1D8PCL8</accession>
<evidence type="ECO:0000259" key="3">
    <source>
        <dbReference type="Pfam" id="PF16561"/>
    </source>
</evidence>
<feature type="region of interest" description="Disordered" evidence="2">
    <location>
        <begin position="97"/>
        <end position="366"/>
    </location>
</feature>
<dbReference type="KEGG" id="cal:CAALFM_C101930WA"/>
<evidence type="ECO:0000256" key="2">
    <source>
        <dbReference type="SAM" id="MobiDB-lite"/>
    </source>
</evidence>
<dbReference type="InterPro" id="IPR014756">
    <property type="entry name" value="Ig_E-set"/>
</dbReference>
<keyword evidence="6" id="KW-1185">Reference proteome</keyword>
<dbReference type="FunCoup" id="A0A1D8PCL8">
    <property type="interactions" value="65"/>
</dbReference>
<dbReference type="PANTHER" id="PTHR10343">
    <property type="entry name" value="5'-AMP-ACTIVATED PROTEIN KINASE , BETA SUBUNIT"/>
    <property type="match status" value="1"/>
</dbReference>
<dbReference type="InterPro" id="IPR013783">
    <property type="entry name" value="Ig-like_fold"/>
</dbReference>
<dbReference type="OrthoDB" id="5873279at2759"/>
<reference evidence="5 6" key="3">
    <citation type="journal article" date="2013" name="Genome Biol.">
        <title>Assembly of a phased diploid Candida albicans genome facilitates allele-specific measurements and provides a simple model for repeat and indel structure.</title>
        <authorList>
            <person name="Muzzey D."/>
            <person name="Schwartz K."/>
            <person name="Weissman J.S."/>
            <person name="Sherlock G."/>
        </authorList>
    </citation>
    <scope>NUCLEOTIDE SEQUENCE [LARGE SCALE GENOMIC DNA]</scope>
    <source>
        <strain evidence="6">SC5314 / ATCC MYA-2876</strain>
    </source>
</reference>
<dbReference type="OMA" id="EYNTAAN"/>
<dbReference type="InParanoid" id="A0A1D8PCL8"/>
<dbReference type="GeneID" id="30514966"/>
<dbReference type="CGD" id="CAL0000193576">
    <property type="gene designation" value="orf19.4530.1"/>
</dbReference>
<feature type="compositionally biased region" description="Basic and acidic residues" evidence="2">
    <location>
        <begin position="247"/>
        <end position="257"/>
    </location>
</feature>
<organism evidence="5 6">
    <name type="scientific">Candida albicans (strain SC5314 / ATCC MYA-2876)</name>
    <name type="common">Yeast</name>
    <dbReference type="NCBI Taxonomy" id="237561"/>
    <lineage>
        <taxon>Eukaryota</taxon>
        <taxon>Fungi</taxon>
        <taxon>Dikarya</taxon>
        <taxon>Ascomycota</taxon>
        <taxon>Saccharomycotina</taxon>
        <taxon>Pichiomycetes</taxon>
        <taxon>Debaryomycetaceae</taxon>
        <taxon>Candida/Lodderomyces clade</taxon>
        <taxon>Candida</taxon>
    </lineage>
</organism>
<dbReference type="PANTHER" id="PTHR10343:SF84">
    <property type="entry name" value="5'-AMP-ACTIVATED PROTEIN KINASE SUBUNIT BETA-1"/>
    <property type="match status" value="1"/>
</dbReference>
<feature type="compositionally biased region" description="Polar residues" evidence="2">
    <location>
        <begin position="261"/>
        <end position="285"/>
    </location>
</feature>
<evidence type="ECO:0000313" key="4">
    <source>
        <dbReference type="CGD" id="CAL0000193576"/>
    </source>
</evidence>
<feature type="compositionally biased region" description="Low complexity" evidence="2">
    <location>
        <begin position="181"/>
        <end position="192"/>
    </location>
</feature>
<name>A0A1D8PCL8_CANAL</name>
<dbReference type="AlphaFoldDB" id="A0A1D8PCL8"/>
<dbReference type="Pfam" id="PF16561">
    <property type="entry name" value="AMPK1_CBM"/>
    <property type="match status" value="1"/>
</dbReference>
<dbReference type="SUPFAM" id="SSF81296">
    <property type="entry name" value="E set domains"/>
    <property type="match status" value="1"/>
</dbReference>
<reference evidence="5 6" key="2">
    <citation type="journal article" date="2007" name="Genome Biol.">
        <title>Assembly of the Candida albicans genome into sixteen supercontigs aligned on the eight chromosomes.</title>
        <authorList>
            <person name="van het Hoog M."/>
            <person name="Rast T.J."/>
            <person name="Martchenko M."/>
            <person name="Grindle S."/>
            <person name="Dignard D."/>
            <person name="Hogues H."/>
            <person name="Cuomo C."/>
            <person name="Berriman M."/>
            <person name="Scherer S."/>
            <person name="Magee B.B."/>
            <person name="Whiteway M."/>
            <person name="Chibana H."/>
            <person name="Nantel A."/>
            <person name="Magee P.T."/>
        </authorList>
    </citation>
    <scope>GENOME REANNOTATION</scope>
    <source>
        <strain evidence="6">SC5314 / ATCC MYA-2876</strain>
    </source>
</reference>
<dbReference type="GO" id="GO:0005737">
    <property type="term" value="C:cytoplasm"/>
    <property type="evidence" value="ECO:0000318"/>
    <property type="project" value="GO_Central"/>
</dbReference>
<feature type="compositionally biased region" description="Low complexity" evidence="2">
    <location>
        <begin position="232"/>
        <end position="246"/>
    </location>
</feature>
<dbReference type="Proteomes" id="UP000000559">
    <property type="component" value="Chromosome 1"/>
</dbReference>
<dbReference type="InterPro" id="IPR032640">
    <property type="entry name" value="AMPK1_CBM"/>
</dbReference>